<keyword evidence="2" id="KW-0249">Electron transport</keyword>
<dbReference type="Proteomes" id="UP000708148">
    <property type="component" value="Unassembled WGS sequence"/>
</dbReference>
<dbReference type="PANTHER" id="PTHR45663">
    <property type="entry name" value="GEO12009P1"/>
    <property type="match status" value="1"/>
</dbReference>
<dbReference type="CDD" id="cd02947">
    <property type="entry name" value="TRX_family"/>
    <property type="match status" value="1"/>
</dbReference>
<feature type="domain" description="Thioredoxin" evidence="5">
    <location>
        <begin position="1"/>
        <end position="143"/>
    </location>
</feature>
<evidence type="ECO:0000313" key="6">
    <source>
        <dbReference type="EMBL" id="CAD7698401.1"/>
    </source>
</evidence>
<dbReference type="AlphaFoldDB" id="A0A8S1ITK0"/>
<dbReference type="InterPro" id="IPR036249">
    <property type="entry name" value="Thioredoxin-like_sf"/>
</dbReference>
<dbReference type="GO" id="GO:0015035">
    <property type="term" value="F:protein-disulfide reductase activity"/>
    <property type="evidence" value="ECO:0007669"/>
    <property type="project" value="InterPro"/>
</dbReference>
<gene>
    <name evidence="6" type="ORF">OSTQU699_LOCUS3762</name>
</gene>
<dbReference type="PROSITE" id="PS00194">
    <property type="entry name" value="THIOREDOXIN_1"/>
    <property type="match status" value="1"/>
</dbReference>
<protein>
    <recommendedName>
        <fullName evidence="5">Thioredoxin domain-containing protein</fullName>
    </recommendedName>
</protein>
<name>A0A8S1ITK0_9CHLO</name>
<evidence type="ECO:0000256" key="2">
    <source>
        <dbReference type="ARBA" id="ARBA00022982"/>
    </source>
</evidence>
<evidence type="ECO:0000256" key="3">
    <source>
        <dbReference type="ARBA" id="ARBA00023157"/>
    </source>
</evidence>
<keyword evidence="4" id="KW-0676">Redox-active center</keyword>
<dbReference type="Gene3D" id="3.40.30.10">
    <property type="entry name" value="Glutaredoxin"/>
    <property type="match status" value="1"/>
</dbReference>
<dbReference type="InterPro" id="IPR013766">
    <property type="entry name" value="Thioredoxin_domain"/>
</dbReference>
<evidence type="ECO:0000256" key="1">
    <source>
        <dbReference type="ARBA" id="ARBA00022448"/>
    </source>
</evidence>
<comment type="caution">
    <text evidence="6">The sequence shown here is derived from an EMBL/GenBank/DDBJ whole genome shotgun (WGS) entry which is preliminary data.</text>
</comment>
<proteinExistence type="predicted"/>
<dbReference type="EMBL" id="CAJHUC010000821">
    <property type="protein sequence ID" value="CAD7698401.1"/>
    <property type="molecule type" value="Genomic_DNA"/>
</dbReference>
<dbReference type="InterPro" id="IPR017937">
    <property type="entry name" value="Thioredoxin_CS"/>
</dbReference>
<dbReference type="PRINTS" id="PR00421">
    <property type="entry name" value="THIOREDOXIN"/>
</dbReference>
<evidence type="ECO:0000259" key="5">
    <source>
        <dbReference type="PROSITE" id="PS51352"/>
    </source>
</evidence>
<dbReference type="PROSITE" id="PS51352">
    <property type="entry name" value="THIOREDOXIN_2"/>
    <property type="match status" value="1"/>
</dbReference>
<evidence type="ECO:0000313" key="7">
    <source>
        <dbReference type="Proteomes" id="UP000708148"/>
    </source>
</evidence>
<dbReference type="InterPro" id="IPR005746">
    <property type="entry name" value="Thioredoxin"/>
</dbReference>
<dbReference type="GO" id="GO:0005737">
    <property type="term" value="C:cytoplasm"/>
    <property type="evidence" value="ECO:0007669"/>
    <property type="project" value="TreeGrafter"/>
</dbReference>
<dbReference type="SUPFAM" id="SSF52833">
    <property type="entry name" value="Thioredoxin-like"/>
    <property type="match status" value="1"/>
</dbReference>
<dbReference type="Pfam" id="PF00085">
    <property type="entry name" value="Thioredoxin"/>
    <property type="match status" value="1"/>
</dbReference>
<keyword evidence="1" id="KW-0813">Transport</keyword>
<dbReference type="PANTHER" id="PTHR45663:SF15">
    <property type="entry name" value="THIOREDOXIN Y1, CHLOROPLASTIC"/>
    <property type="match status" value="1"/>
</dbReference>
<dbReference type="NCBIfam" id="TIGR01068">
    <property type="entry name" value="thioredoxin"/>
    <property type="match status" value="1"/>
</dbReference>
<reference evidence="6" key="1">
    <citation type="submission" date="2020-12" db="EMBL/GenBank/DDBJ databases">
        <authorList>
            <person name="Iha C."/>
        </authorList>
    </citation>
    <scope>NUCLEOTIDE SEQUENCE</scope>
</reference>
<accession>A0A8S1ITK0</accession>
<sequence length="148" mass="16452">MSAVRFLGDRSAIGAVGQLRRPLQRCHGRVGTRLCVRAAKKEQFASFDDMISGSSTPLLVDFYAKWCGPCQMIVPILSAASKRLGDKVKVVKIDTEKYPRVASKHRVEALPTIILFRNGKVVDRVEGFLDEQTLVARVNYFLGQQTQG</sequence>
<organism evidence="6 7">
    <name type="scientific">Ostreobium quekettii</name>
    <dbReference type="NCBI Taxonomy" id="121088"/>
    <lineage>
        <taxon>Eukaryota</taxon>
        <taxon>Viridiplantae</taxon>
        <taxon>Chlorophyta</taxon>
        <taxon>core chlorophytes</taxon>
        <taxon>Ulvophyceae</taxon>
        <taxon>TCBD clade</taxon>
        <taxon>Bryopsidales</taxon>
        <taxon>Ostreobineae</taxon>
        <taxon>Ostreobiaceae</taxon>
        <taxon>Ostreobium</taxon>
    </lineage>
</organism>
<keyword evidence="7" id="KW-1185">Reference proteome</keyword>
<dbReference type="OrthoDB" id="2121326at2759"/>
<keyword evidence="3" id="KW-1015">Disulfide bond</keyword>
<evidence type="ECO:0000256" key="4">
    <source>
        <dbReference type="ARBA" id="ARBA00023284"/>
    </source>
</evidence>
<dbReference type="FunFam" id="3.40.30.10:FF:000001">
    <property type="entry name" value="Thioredoxin"/>
    <property type="match status" value="1"/>
</dbReference>